<dbReference type="Gene3D" id="3.90.1210.10">
    <property type="entry name" value="Antifreeze-like/N-acetylneuraminic acid synthase C-terminal domain"/>
    <property type="match status" value="1"/>
</dbReference>
<dbReference type="GO" id="GO:0044780">
    <property type="term" value="P:bacterial-type flagellum assembly"/>
    <property type="evidence" value="ECO:0007669"/>
    <property type="project" value="InterPro"/>
</dbReference>
<evidence type="ECO:0000256" key="4">
    <source>
        <dbReference type="ARBA" id="ARBA00022729"/>
    </source>
</evidence>
<dbReference type="SMART" id="SM00858">
    <property type="entry name" value="SAF"/>
    <property type="match status" value="1"/>
</dbReference>
<sequence>MLRKRLMLMLFVLMLQPLSAWGEGSYEPVDRIAAAAIAAVAPDSGVDARVRAEAAIDSGLRMPECSAGLSAHVGNRGVAEVSCNGPMAWKLFVPVKVSRLGDTLVLARPLAAGQTVTADLLRVETRDQAGLAAGALERPEQAIGRIAARPLAAGSALSASDLRSPRLVRRGDQVTLIARRGGLEVRSQGRALGEAGEAEQVNVENLSSRRQVRGVVNARGEVEVLL</sequence>
<dbReference type="AlphaFoldDB" id="A0A1G6YBR0"/>
<name>A0A1G6YBR0_9GAMM</name>
<protein>
    <recommendedName>
        <fullName evidence="3 7">Flagella basal body P-ring formation protein FlgA</fullName>
    </recommendedName>
</protein>
<feature type="domain" description="SAF" evidence="8">
    <location>
        <begin position="101"/>
        <end position="163"/>
    </location>
</feature>
<keyword evidence="9" id="KW-0969">Cilium</keyword>
<evidence type="ECO:0000256" key="5">
    <source>
        <dbReference type="ARBA" id="ARBA00022764"/>
    </source>
</evidence>
<dbReference type="Proteomes" id="UP000199603">
    <property type="component" value="Unassembled WGS sequence"/>
</dbReference>
<proteinExistence type="inferred from homology"/>
<keyword evidence="4 7" id="KW-0732">Signal</keyword>
<dbReference type="Gene3D" id="2.30.30.760">
    <property type="match status" value="1"/>
</dbReference>
<dbReference type="InterPro" id="IPR013974">
    <property type="entry name" value="SAF"/>
</dbReference>
<dbReference type="Pfam" id="PF13144">
    <property type="entry name" value="ChapFlgA"/>
    <property type="match status" value="1"/>
</dbReference>
<dbReference type="InterPro" id="IPR017585">
    <property type="entry name" value="SAF_FlgA"/>
</dbReference>
<comment type="subcellular location">
    <subcellularLocation>
        <location evidence="1 7">Periplasm</location>
    </subcellularLocation>
</comment>
<keyword evidence="7" id="KW-1005">Bacterial flagellum biogenesis</keyword>
<feature type="signal peptide" evidence="7">
    <location>
        <begin position="1"/>
        <end position="22"/>
    </location>
</feature>
<keyword evidence="9" id="KW-0282">Flagellum</keyword>
<evidence type="ECO:0000256" key="2">
    <source>
        <dbReference type="ARBA" id="ARBA00010474"/>
    </source>
</evidence>
<keyword evidence="9" id="KW-0966">Cell projection</keyword>
<evidence type="ECO:0000256" key="1">
    <source>
        <dbReference type="ARBA" id="ARBA00004418"/>
    </source>
</evidence>
<dbReference type="STRING" id="265719.SAMN04488509_10979"/>
<dbReference type="GO" id="GO:0042597">
    <property type="term" value="C:periplasmic space"/>
    <property type="evidence" value="ECO:0007669"/>
    <property type="project" value="UniProtKB-SubCell"/>
</dbReference>
<comment type="similarity">
    <text evidence="2 7">Belongs to the FlgA family.</text>
</comment>
<dbReference type="PANTHER" id="PTHR36307">
    <property type="entry name" value="FLAGELLA BASAL BODY P-RING FORMATION PROTEIN FLGA"/>
    <property type="match status" value="1"/>
</dbReference>
<evidence type="ECO:0000256" key="7">
    <source>
        <dbReference type="RuleBase" id="RU362063"/>
    </source>
</evidence>
<evidence type="ECO:0000259" key="8">
    <source>
        <dbReference type="SMART" id="SM00858"/>
    </source>
</evidence>
<reference evidence="9 10" key="1">
    <citation type="submission" date="2016-10" db="EMBL/GenBank/DDBJ databases">
        <authorList>
            <person name="de Groot N.N."/>
        </authorList>
    </citation>
    <scope>NUCLEOTIDE SEQUENCE [LARGE SCALE GENOMIC DNA]</scope>
    <source>
        <strain evidence="9 10">DSM 16957</strain>
    </source>
</reference>
<organism evidence="9 10">
    <name type="scientific">Aquimonas voraii</name>
    <dbReference type="NCBI Taxonomy" id="265719"/>
    <lineage>
        <taxon>Bacteria</taxon>
        <taxon>Pseudomonadati</taxon>
        <taxon>Pseudomonadota</taxon>
        <taxon>Gammaproteobacteria</taxon>
        <taxon>Lysobacterales</taxon>
        <taxon>Lysobacteraceae</taxon>
        <taxon>Aquimonas</taxon>
    </lineage>
</organism>
<evidence type="ECO:0000313" key="9">
    <source>
        <dbReference type="EMBL" id="SDD87762.1"/>
    </source>
</evidence>
<evidence type="ECO:0000256" key="3">
    <source>
        <dbReference type="ARBA" id="ARBA00014754"/>
    </source>
</evidence>
<dbReference type="InterPro" id="IPR039246">
    <property type="entry name" value="Flagellar_FlgA"/>
</dbReference>
<evidence type="ECO:0000256" key="6">
    <source>
        <dbReference type="ARBA" id="ARBA00025643"/>
    </source>
</evidence>
<comment type="function">
    <text evidence="6 7">Involved in the assembly process of the P-ring formation. It may associate with FlgF on the rod constituting a structure essential for the P-ring assembly or may act as a modulator protein for the P-ring assembly.</text>
</comment>
<dbReference type="PANTHER" id="PTHR36307:SF1">
    <property type="entry name" value="FLAGELLA BASAL BODY P-RING FORMATION PROTEIN FLGA"/>
    <property type="match status" value="1"/>
</dbReference>
<dbReference type="NCBIfam" id="TIGR03170">
    <property type="entry name" value="flgA_cterm"/>
    <property type="match status" value="1"/>
</dbReference>
<feature type="chain" id="PRO_5011330930" description="Flagella basal body P-ring formation protein FlgA" evidence="7">
    <location>
        <begin position="23"/>
        <end position="226"/>
    </location>
</feature>
<dbReference type="EMBL" id="FNAG01000009">
    <property type="protein sequence ID" value="SDD87762.1"/>
    <property type="molecule type" value="Genomic_DNA"/>
</dbReference>
<accession>A0A1G6YBR0</accession>
<keyword evidence="10" id="KW-1185">Reference proteome</keyword>
<dbReference type="CDD" id="cd11614">
    <property type="entry name" value="SAF_CpaB_FlgA_like"/>
    <property type="match status" value="1"/>
</dbReference>
<evidence type="ECO:0000313" key="10">
    <source>
        <dbReference type="Proteomes" id="UP000199603"/>
    </source>
</evidence>
<gene>
    <name evidence="9" type="ORF">SAMN04488509_10979</name>
</gene>
<keyword evidence="5 7" id="KW-0574">Periplasm</keyword>